<dbReference type="SUPFAM" id="SSF110296">
    <property type="entry name" value="Oligoxyloglucan reducing end-specific cellobiohydrolase"/>
    <property type="match status" value="1"/>
</dbReference>
<protein>
    <submittedName>
        <fullName evidence="3">Uncharacterized protein</fullName>
    </submittedName>
</protein>
<keyword evidence="4" id="KW-1185">Reference proteome</keyword>
<feature type="domain" description="Sialidase" evidence="1">
    <location>
        <begin position="295"/>
        <end position="370"/>
    </location>
</feature>
<name>A0A178INQ7_9BACT</name>
<dbReference type="AlphaFoldDB" id="A0A178INQ7"/>
<evidence type="ECO:0000313" key="3">
    <source>
        <dbReference type="EMBL" id="OAM90967.1"/>
    </source>
</evidence>
<evidence type="ECO:0000259" key="1">
    <source>
        <dbReference type="Pfam" id="PF13088"/>
    </source>
</evidence>
<dbReference type="RefSeq" id="WP_068769224.1">
    <property type="nucleotide sequence ID" value="NZ_CP109796.1"/>
</dbReference>
<sequence length="430" mass="48170">MKTRSLVLRHPNLLLAFFCAVALVPVPSLTASLESGESTAIIIKGLKEWPSPNPSDKLPSVSGVETSTVLRADKEHPELGDGRGWTFHHHPDMAVWRGRLYVAWSSCVKDEDTWPNRELYSTSADGRAWSKPLEMFPEGVSTPFRMYFYRTPDDVMLMFAGVRLNRDRLSEKKKDGMVVRRVMPDHTLGPVYMLRMPRAWGGDEKPDGLPGASLDIYSSSNDRDFITACEKLLADFVVLNQQDYGRMLDRKNRMPWANATEWATAAGYSESLASSFGKAMSFYHRKDGTIVGIGKSRWVTVSDNGGKTWSRPVRSTQLVTGTAKVWGQRTTDGRYALVYNPHAKNRFPLVVVSGEDGVTFRDMCMANSGDQSQRYEGKNKNTGAQYVRGIAEWATDGTFAGEKNNLWLVYSINKEDIVVSRIPLPVRPAK</sequence>
<evidence type="ECO:0000259" key="2">
    <source>
        <dbReference type="Pfam" id="PF24067"/>
    </source>
</evidence>
<dbReference type="InterPro" id="IPR036278">
    <property type="entry name" value="Sialidase_sf"/>
</dbReference>
<dbReference type="CDD" id="cd15482">
    <property type="entry name" value="Sialidase_non-viral"/>
    <property type="match status" value="1"/>
</dbReference>
<proteinExistence type="predicted"/>
<dbReference type="STRING" id="1184151.AW736_05570"/>
<dbReference type="InterPro" id="IPR011040">
    <property type="entry name" value="Sialidase"/>
</dbReference>
<reference evidence="3 4" key="1">
    <citation type="submission" date="2016-01" db="EMBL/GenBank/DDBJ databases">
        <title>High potential of lignocellulose degradation of a new Verrucomicrobia species.</title>
        <authorList>
            <person name="Wang Y."/>
            <person name="Shi Y."/>
            <person name="Qiu Z."/>
            <person name="Liu S."/>
            <person name="Yang H."/>
        </authorList>
    </citation>
    <scope>NUCLEOTIDE SEQUENCE [LARGE SCALE GENOMIC DNA]</scope>
    <source>
        <strain evidence="3 4">TSB47</strain>
    </source>
</reference>
<dbReference type="Proteomes" id="UP000078486">
    <property type="component" value="Unassembled WGS sequence"/>
</dbReference>
<organism evidence="3 4">
    <name type="scientific">Termitidicoccus mucosus</name>
    <dbReference type="NCBI Taxonomy" id="1184151"/>
    <lineage>
        <taxon>Bacteria</taxon>
        <taxon>Pseudomonadati</taxon>
        <taxon>Verrucomicrobiota</taxon>
        <taxon>Opitutia</taxon>
        <taxon>Opitutales</taxon>
        <taxon>Opitutaceae</taxon>
        <taxon>Termitidicoccus</taxon>
    </lineage>
</organism>
<gene>
    <name evidence="3" type="ORF">AW736_05570</name>
</gene>
<feature type="domain" description="BT-1020-like N-terminal beta-propeller" evidence="2">
    <location>
        <begin position="57"/>
        <end position="241"/>
    </location>
</feature>
<dbReference type="Pfam" id="PF13088">
    <property type="entry name" value="BNR_2"/>
    <property type="match status" value="1"/>
</dbReference>
<accession>A0A178INQ7</accession>
<dbReference type="Gene3D" id="2.120.10.10">
    <property type="match status" value="1"/>
</dbReference>
<dbReference type="SUPFAM" id="SSF50939">
    <property type="entry name" value="Sialidases"/>
    <property type="match status" value="1"/>
</dbReference>
<dbReference type="OrthoDB" id="177453at2"/>
<dbReference type="Pfam" id="PF24067">
    <property type="entry name" value="Beta-prop_BT_1020"/>
    <property type="match status" value="1"/>
</dbReference>
<dbReference type="InterPro" id="IPR056425">
    <property type="entry name" value="Beta-prop_BT_1020"/>
</dbReference>
<comment type="caution">
    <text evidence="3">The sequence shown here is derived from an EMBL/GenBank/DDBJ whole genome shotgun (WGS) entry which is preliminary data.</text>
</comment>
<dbReference type="EMBL" id="LRRQ01000043">
    <property type="protein sequence ID" value="OAM90967.1"/>
    <property type="molecule type" value="Genomic_DNA"/>
</dbReference>
<evidence type="ECO:0000313" key="4">
    <source>
        <dbReference type="Proteomes" id="UP000078486"/>
    </source>
</evidence>